<dbReference type="Proteomes" id="UP000267798">
    <property type="component" value="Unassembled WGS sequence"/>
</dbReference>
<sequence>MMLVVFLLTGCGASASDTKTEPGKVVADSGEKTDGKQDRLALIEAAQIDDVPSAAEELTSLIKTFKTAVESDDRDEAVRQAERMAALWKSLSGNAGSAQPEKVKQIENDLGGVLEAVAAAEWDKTRLIDLDYSLYQGFRDVKPALTN</sequence>
<reference evidence="1 2" key="1">
    <citation type="submission" date="2018-09" db="EMBL/GenBank/DDBJ databases">
        <title>Paenibacillus aracenensis nov. sp. isolated from a cave in southern Spain.</title>
        <authorList>
            <person name="Jurado V."/>
            <person name="Gutierrez-Patricio S."/>
            <person name="Gonzalez-Pimentel J.L."/>
            <person name="Miller A.Z."/>
            <person name="Laiz L."/>
            <person name="Saiz-Jimenez C."/>
        </authorList>
    </citation>
    <scope>NUCLEOTIDE SEQUENCE [LARGE SCALE GENOMIC DNA]</scope>
    <source>
        <strain evidence="1 2">JCM 19203</strain>
    </source>
</reference>
<gene>
    <name evidence="1" type="ORF">D3P09_07875</name>
</gene>
<organism evidence="1 2">
    <name type="scientific">Paenibacillus pinisoli</name>
    <dbReference type="NCBI Taxonomy" id="1276110"/>
    <lineage>
        <taxon>Bacteria</taxon>
        <taxon>Bacillati</taxon>
        <taxon>Bacillota</taxon>
        <taxon>Bacilli</taxon>
        <taxon>Bacillales</taxon>
        <taxon>Paenibacillaceae</taxon>
        <taxon>Paenibacillus</taxon>
    </lineage>
</organism>
<keyword evidence="2" id="KW-1185">Reference proteome</keyword>
<comment type="caution">
    <text evidence="1">The sequence shown here is derived from an EMBL/GenBank/DDBJ whole genome shotgun (WGS) entry which is preliminary data.</text>
</comment>
<evidence type="ECO:0000313" key="2">
    <source>
        <dbReference type="Proteomes" id="UP000267798"/>
    </source>
</evidence>
<dbReference type="AlphaFoldDB" id="A0A3A6PF21"/>
<dbReference type="EMBL" id="QXQB01000002">
    <property type="protein sequence ID" value="RJX39355.1"/>
    <property type="molecule type" value="Genomic_DNA"/>
</dbReference>
<proteinExistence type="predicted"/>
<evidence type="ECO:0008006" key="3">
    <source>
        <dbReference type="Google" id="ProtNLM"/>
    </source>
</evidence>
<name>A0A3A6PF21_9BACL</name>
<protein>
    <recommendedName>
        <fullName evidence="3">DUF4363 family protein</fullName>
    </recommendedName>
</protein>
<evidence type="ECO:0000313" key="1">
    <source>
        <dbReference type="EMBL" id="RJX39355.1"/>
    </source>
</evidence>
<accession>A0A3A6PF21</accession>